<organism evidence="3 4">
    <name type="scientific">Paenibacillus contaminans</name>
    <dbReference type="NCBI Taxonomy" id="450362"/>
    <lineage>
        <taxon>Bacteria</taxon>
        <taxon>Bacillati</taxon>
        <taxon>Bacillota</taxon>
        <taxon>Bacilli</taxon>
        <taxon>Bacillales</taxon>
        <taxon>Paenibacillaceae</taxon>
        <taxon>Paenibacillus</taxon>
    </lineage>
</organism>
<dbReference type="OrthoDB" id="9803598at2"/>
<protein>
    <submittedName>
        <fullName evidence="3">Anthranilate synthase component I family protein</fullName>
    </submittedName>
</protein>
<evidence type="ECO:0000259" key="2">
    <source>
        <dbReference type="Pfam" id="PF04715"/>
    </source>
</evidence>
<dbReference type="InterPro" id="IPR015890">
    <property type="entry name" value="Chorismate_C"/>
</dbReference>
<keyword evidence="4" id="KW-1185">Reference proteome</keyword>
<evidence type="ECO:0000313" key="4">
    <source>
        <dbReference type="Proteomes" id="UP000250369"/>
    </source>
</evidence>
<dbReference type="RefSeq" id="WP_113036470.1">
    <property type="nucleotide sequence ID" value="NZ_QMFB01000048.1"/>
</dbReference>
<dbReference type="PRINTS" id="PR00095">
    <property type="entry name" value="ANTSNTHASEI"/>
</dbReference>
<dbReference type="EMBL" id="QMFB01000048">
    <property type="protein sequence ID" value="RAV09672.1"/>
    <property type="molecule type" value="Genomic_DNA"/>
</dbReference>
<feature type="domain" description="Anthranilate synthase component I N-terminal" evidence="2">
    <location>
        <begin position="41"/>
        <end position="165"/>
    </location>
</feature>
<dbReference type="InterPro" id="IPR005801">
    <property type="entry name" value="ADC_synthase"/>
</dbReference>
<dbReference type="AlphaFoldDB" id="A0A329LRA4"/>
<dbReference type="SUPFAM" id="SSF56322">
    <property type="entry name" value="ADC synthase"/>
    <property type="match status" value="1"/>
</dbReference>
<proteinExistence type="predicted"/>
<evidence type="ECO:0000259" key="1">
    <source>
        <dbReference type="Pfam" id="PF00425"/>
    </source>
</evidence>
<reference evidence="3 4" key="1">
    <citation type="journal article" date="2009" name="Int. J. Syst. Evol. Microbiol.">
        <title>Paenibacillus contaminans sp. nov., isolated from a contaminated laboratory plate.</title>
        <authorList>
            <person name="Chou J.H."/>
            <person name="Lee J.H."/>
            <person name="Lin M.C."/>
            <person name="Chang P.S."/>
            <person name="Arun A.B."/>
            <person name="Young C.C."/>
            <person name="Chen W.M."/>
        </authorList>
    </citation>
    <scope>NUCLEOTIDE SEQUENCE [LARGE SCALE GENOMIC DNA]</scope>
    <source>
        <strain evidence="3 4">CKOBP-6</strain>
    </source>
</reference>
<evidence type="ECO:0000313" key="3">
    <source>
        <dbReference type="EMBL" id="RAV09672.1"/>
    </source>
</evidence>
<dbReference type="PANTHER" id="PTHR11236:SF41">
    <property type="entry name" value="AMINODEOXYCHORISMATE SYNTHASE COMPONENT 1"/>
    <property type="match status" value="1"/>
</dbReference>
<accession>A0A329LRA4</accession>
<dbReference type="InterPro" id="IPR019999">
    <property type="entry name" value="Anth_synth_I-like"/>
</dbReference>
<dbReference type="Pfam" id="PF00425">
    <property type="entry name" value="Chorismate_bind"/>
    <property type="match status" value="1"/>
</dbReference>
<dbReference type="PANTHER" id="PTHR11236">
    <property type="entry name" value="AMINOBENZOATE/ANTHRANILATE SYNTHASE"/>
    <property type="match status" value="1"/>
</dbReference>
<dbReference type="Pfam" id="PF04715">
    <property type="entry name" value="Anth_synt_I_N"/>
    <property type="match status" value="1"/>
</dbReference>
<name>A0A329LRA4_9BACL</name>
<sequence length="529" mass="59954">MIVTSFDQWKDWARTYTVLPMVFQTTLPESRLLSWERAWQMASESSVLLESGKGGRYSFLGLSPVSVISGKNREAIVTWADGRPSVRREGDPLALIKEWMAPYRSPRVLQLPKFVGGCVGFLGYDIARSIERLPNKAADDLPLPDYYMMRFDELYVLDHEENALYCSVSHHIGENVDDERLRSAYEEARLRAERMVRAWRDIAAVNDDPGSKEERQRREQAMAQDRLQIDVEAIPGVERAFGKNEYMEAVRRIQRYIEAGDVFQVNLSVRQSVELKSEPETVYEWLRLLNPSPYMGLLRAPGFQLVSGSPELLVQVEGDTVRTRPIAGTRPRGMNEAEDRKLADELIWDEKERAEHIMLVDLERNDIGKIAKYGTVRVDDLMVIEYYSHVMHIVSEIRGERMQDKDVYDITAAAFPGGTITGAPKVRTMEIIEELEPVRRGPYTGSMGWIDYNGNMELNILIRTLVAAGGKGYVQAGAGIVIDSVPEKEYVESLNKAKALWKAVHYSGNDKETEAEEQAASPILKGDTI</sequence>
<feature type="domain" description="Chorismate-utilising enzyme C-terminal" evidence="1">
    <location>
        <begin position="243"/>
        <end position="496"/>
    </location>
</feature>
<dbReference type="Proteomes" id="UP000250369">
    <property type="component" value="Unassembled WGS sequence"/>
</dbReference>
<gene>
    <name evidence="3" type="ORF">DQG23_39060</name>
</gene>
<comment type="caution">
    <text evidence="3">The sequence shown here is derived from an EMBL/GenBank/DDBJ whole genome shotgun (WGS) entry which is preliminary data.</text>
</comment>
<dbReference type="Gene3D" id="3.60.120.10">
    <property type="entry name" value="Anthranilate synthase"/>
    <property type="match status" value="1"/>
</dbReference>
<dbReference type="InterPro" id="IPR006805">
    <property type="entry name" value="Anth_synth_I_N"/>
</dbReference>
<dbReference type="GO" id="GO:0000162">
    <property type="term" value="P:L-tryptophan biosynthetic process"/>
    <property type="evidence" value="ECO:0007669"/>
    <property type="project" value="TreeGrafter"/>
</dbReference>